<comment type="subcellular location">
    <subcellularLocation>
        <location evidence="1 6">Secreted</location>
    </subcellularLocation>
</comment>
<dbReference type="PANTHER" id="PTHR33109">
    <property type="entry name" value="EPIDERMAL PATTERNING FACTOR-LIKE PROTEIN 4"/>
    <property type="match status" value="1"/>
</dbReference>
<evidence type="ECO:0000256" key="2">
    <source>
        <dbReference type="ARBA" id="ARBA00008127"/>
    </source>
</evidence>
<evidence type="ECO:0000256" key="1">
    <source>
        <dbReference type="ARBA" id="ARBA00004613"/>
    </source>
</evidence>
<evidence type="ECO:0000313" key="7">
    <source>
        <dbReference type="EMBL" id="KAG9441586.1"/>
    </source>
</evidence>
<gene>
    <name evidence="7" type="ORF">H6P81_017440</name>
</gene>
<comment type="function">
    <text evidence="6">Controls stomatal patterning.</text>
</comment>
<feature type="chain" id="PRO_5043108306" description="Epidermal patterning factor-like protein" evidence="6">
    <location>
        <begin position="32"/>
        <end position="135"/>
    </location>
</feature>
<keyword evidence="5" id="KW-1015">Disulfide bond</keyword>
<sequence>MSAAAASQKPFVCLLMLVFLLLLSFWEAATSRTVPISTAVDHHKQDSSADSLQYSRRESKQNIEEISSSINGREGLRDEVNNIPIGSGPPNCYLKCNGCTPCDPVLVTVPLRELVGTQAENYPQIWKCQCGHDII</sequence>
<evidence type="ECO:0000256" key="4">
    <source>
        <dbReference type="ARBA" id="ARBA00022729"/>
    </source>
</evidence>
<dbReference type="Pfam" id="PF17181">
    <property type="entry name" value="EPF"/>
    <property type="match status" value="1"/>
</dbReference>
<dbReference type="AlphaFoldDB" id="A0AAV7E194"/>
<comment type="similarity">
    <text evidence="2 6">Belongs to the plant cysteine rich small secretory peptide family. Epidermal patterning factor subfamily.</text>
</comment>
<keyword evidence="3 6" id="KW-0964">Secreted</keyword>
<comment type="caution">
    <text evidence="7">The sequence shown here is derived from an EMBL/GenBank/DDBJ whole genome shotgun (WGS) entry which is preliminary data.</text>
</comment>
<reference evidence="7 8" key="1">
    <citation type="submission" date="2021-07" db="EMBL/GenBank/DDBJ databases">
        <title>The Aristolochia fimbriata genome: insights into angiosperm evolution, floral development and chemical biosynthesis.</title>
        <authorList>
            <person name="Jiao Y."/>
        </authorList>
    </citation>
    <scope>NUCLEOTIDE SEQUENCE [LARGE SCALE GENOMIC DNA]</scope>
    <source>
        <strain evidence="7">IBCAS-2021</strain>
        <tissue evidence="7">Leaf</tissue>
    </source>
</reference>
<dbReference type="PANTHER" id="PTHR33109:SF4">
    <property type="entry name" value="EPIDERMAL PATTERNING FACTOR-LIKE PROTEIN 6"/>
    <property type="match status" value="1"/>
</dbReference>
<evidence type="ECO:0000256" key="3">
    <source>
        <dbReference type="ARBA" id="ARBA00022525"/>
    </source>
</evidence>
<evidence type="ECO:0000313" key="8">
    <source>
        <dbReference type="Proteomes" id="UP000825729"/>
    </source>
</evidence>
<keyword evidence="8" id="KW-1185">Reference proteome</keyword>
<dbReference type="GO" id="GO:0005576">
    <property type="term" value="C:extracellular region"/>
    <property type="evidence" value="ECO:0007669"/>
    <property type="project" value="UniProtKB-SubCell"/>
</dbReference>
<accession>A0AAV7E194</accession>
<feature type="signal peptide" evidence="6">
    <location>
        <begin position="1"/>
        <end position="31"/>
    </location>
</feature>
<keyword evidence="6" id="KW-0217">Developmental protein</keyword>
<dbReference type="EMBL" id="JAINDJ010000007">
    <property type="protein sequence ID" value="KAG9441586.1"/>
    <property type="molecule type" value="Genomic_DNA"/>
</dbReference>
<dbReference type="InterPro" id="IPR039455">
    <property type="entry name" value="EPFL"/>
</dbReference>
<protein>
    <recommendedName>
        <fullName evidence="6">Epidermal patterning factor-like protein</fullName>
    </recommendedName>
</protein>
<evidence type="ECO:0000256" key="5">
    <source>
        <dbReference type="ARBA" id="ARBA00023157"/>
    </source>
</evidence>
<keyword evidence="4 6" id="KW-0732">Signal</keyword>
<proteinExistence type="inferred from homology"/>
<name>A0AAV7E194_ARIFI</name>
<organism evidence="7 8">
    <name type="scientific">Aristolochia fimbriata</name>
    <name type="common">White veined hardy Dutchman's pipe vine</name>
    <dbReference type="NCBI Taxonomy" id="158543"/>
    <lineage>
        <taxon>Eukaryota</taxon>
        <taxon>Viridiplantae</taxon>
        <taxon>Streptophyta</taxon>
        <taxon>Embryophyta</taxon>
        <taxon>Tracheophyta</taxon>
        <taxon>Spermatophyta</taxon>
        <taxon>Magnoliopsida</taxon>
        <taxon>Magnoliidae</taxon>
        <taxon>Piperales</taxon>
        <taxon>Aristolochiaceae</taxon>
        <taxon>Aristolochia</taxon>
    </lineage>
</organism>
<dbReference type="GO" id="GO:0010052">
    <property type="term" value="P:guard cell differentiation"/>
    <property type="evidence" value="ECO:0007669"/>
    <property type="project" value="UniProtKB-UniRule"/>
</dbReference>
<dbReference type="Proteomes" id="UP000825729">
    <property type="component" value="Unassembled WGS sequence"/>
</dbReference>
<evidence type="ECO:0000256" key="6">
    <source>
        <dbReference type="RuleBase" id="RU367102"/>
    </source>
</evidence>